<name>A0AB39VM58_9GAMM</name>
<dbReference type="Pfam" id="PF04448">
    <property type="entry name" value="DUF551"/>
    <property type="match status" value="1"/>
</dbReference>
<organism evidence="2">
    <name type="scientific">Rouxiella sp. WC2420</name>
    <dbReference type="NCBI Taxonomy" id="3234145"/>
    <lineage>
        <taxon>Bacteria</taxon>
        <taxon>Pseudomonadati</taxon>
        <taxon>Pseudomonadota</taxon>
        <taxon>Gammaproteobacteria</taxon>
        <taxon>Enterobacterales</taxon>
        <taxon>Yersiniaceae</taxon>
        <taxon>Rouxiella</taxon>
    </lineage>
</organism>
<evidence type="ECO:0000259" key="1">
    <source>
        <dbReference type="Pfam" id="PF04448"/>
    </source>
</evidence>
<feature type="domain" description="DUF551" evidence="1">
    <location>
        <begin position="153"/>
        <end position="226"/>
    </location>
</feature>
<protein>
    <submittedName>
        <fullName evidence="2">DUF551 domain-containing protein</fullName>
    </submittedName>
</protein>
<dbReference type="EMBL" id="CP165628">
    <property type="protein sequence ID" value="XDU70900.1"/>
    <property type="molecule type" value="Genomic_DNA"/>
</dbReference>
<accession>A0AB39VM58</accession>
<sequence>MNLLDSFTVERLEDLVAYSIDNEVAILAKIALAVKLVENQHVRLEVNSGVNNWVQCSEQAYKRCKLEGKVVRKLYELPQIPQPPDGWVMVPKEPTIEMREAFHKSYEDFENCIGECPDSQWSAMLAAAPKPDHIVAANEKVSDVSLINEGNNGWIKCSDRMPEPCEPVNFYVPGSVEDDIPGSSYNGHWDDSSWLQDATLTGLEDSLPLRKGAIVTHWMPLPAAPKPE</sequence>
<gene>
    <name evidence="2" type="ORF">AB3G37_15125</name>
</gene>
<dbReference type="InterPro" id="IPR007539">
    <property type="entry name" value="DUF551"/>
</dbReference>
<proteinExistence type="predicted"/>
<evidence type="ECO:0000313" key="2">
    <source>
        <dbReference type="EMBL" id="XDU70900.1"/>
    </source>
</evidence>
<dbReference type="RefSeq" id="WP_369788342.1">
    <property type="nucleotide sequence ID" value="NZ_CP165628.1"/>
</dbReference>
<reference evidence="2" key="1">
    <citation type="submission" date="2024-07" db="EMBL/GenBank/DDBJ databases">
        <authorList>
            <person name="Biller S.J."/>
        </authorList>
    </citation>
    <scope>NUCLEOTIDE SEQUENCE</scope>
    <source>
        <strain evidence="2">WC2420</strain>
    </source>
</reference>
<dbReference type="AlphaFoldDB" id="A0AB39VM58"/>